<evidence type="ECO:0000256" key="1">
    <source>
        <dbReference type="ARBA" id="ARBA00004370"/>
    </source>
</evidence>
<evidence type="ECO:0000256" key="7">
    <source>
        <dbReference type="SAM" id="Phobius"/>
    </source>
</evidence>
<keyword evidence="7" id="KW-0812">Transmembrane</keyword>
<keyword evidence="2" id="KW-0677">Repeat</keyword>
<comment type="subcellular location">
    <subcellularLocation>
        <location evidence="1">Membrane</location>
    </subcellularLocation>
</comment>
<feature type="domain" description="Cadherin" evidence="8">
    <location>
        <begin position="792"/>
        <end position="894"/>
    </location>
</feature>
<dbReference type="InterPro" id="IPR002126">
    <property type="entry name" value="Cadherin-like_dom"/>
</dbReference>
<dbReference type="SUPFAM" id="SSF49313">
    <property type="entry name" value="Cadherin-like"/>
    <property type="match status" value="4"/>
</dbReference>
<dbReference type="EMBL" id="JAKKPZ010000014">
    <property type="protein sequence ID" value="KAI1713972.1"/>
    <property type="molecule type" value="Genomic_DNA"/>
</dbReference>
<feature type="region of interest" description="Disordered" evidence="6">
    <location>
        <begin position="139"/>
        <end position="173"/>
    </location>
</feature>
<feature type="domain" description="Cadherin" evidence="8">
    <location>
        <begin position="652"/>
        <end position="775"/>
    </location>
</feature>
<dbReference type="PANTHER" id="PTHR24027">
    <property type="entry name" value="CADHERIN-23"/>
    <property type="match status" value="1"/>
</dbReference>
<dbReference type="AlphaFoldDB" id="A0AAD4N3S5"/>
<keyword evidence="10" id="KW-1185">Reference proteome</keyword>
<feature type="compositionally biased region" description="Basic residues" evidence="6">
    <location>
        <begin position="159"/>
        <end position="170"/>
    </location>
</feature>
<keyword evidence="3 5" id="KW-0106">Calcium</keyword>
<evidence type="ECO:0000256" key="2">
    <source>
        <dbReference type="ARBA" id="ARBA00022737"/>
    </source>
</evidence>
<feature type="domain" description="Cadherin" evidence="8">
    <location>
        <begin position="311"/>
        <end position="421"/>
    </location>
</feature>
<dbReference type="SMART" id="SM00112">
    <property type="entry name" value="CA"/>
    <property type="match status" value="5"/>
</dbReference>
<dbReference type="InterPro" id="IPR039808">
    <property type="entry name" value="Cadherin"/>
</dbReference>
<dbReference type="GO" id="GO:0045296">
    <property type="term" value="F:cadherin binding"/>
    <property type="evidence" value="ECO:0007669"/>
    <property type="project" value="TreeGrafter"/>
</dbReference>
<dbReference type="GO" id="GO:0016342">
    <property type="term" value="C:catenin complex"/>
    <property type="evidence" value="ECO:0007669"/>
    <property type="project" value="TreeGrafter"/>
</dbReference>
<dbReference type="GO" id="GO:0005509">
    <property type="term" value="F:calcium ion binding"/>
    <property type="evidence" value="ECO:0007669"/>
    <property type="project" value="UniProtKB-UniRule"/>
</dbReference>
<feature type="domain" description="Cadherin" evidence="8">
    <location>
        <begin position="206"/>
        <end position="309"/>
    </location>
</feature>
<evidence type="ECO:0000256" key="6">
    <source>
        <dbReference type="SAM" id="MobiDB-lite"/>
    </source>
</evidence>
<name>A0AAD4N3S5_9BILA</name>
<comment type="caution">
    <text evidence="9">The sequence shown here is derived from an EMBL/GenBank/DDBJ whole genome shotgun (WGS) entry which is preliminary data.</text>
</comment>
<feature type="compositionally biased region" description="Basic and acidic residues" evidence="6">
    <location>
        <begin position="139"/>
        <end position="158"/>
    </location>
</feature>
<protein>
    <submittedName>
        <fullName evidence="9">Fat-like cadherin-related tumor suppressor like protein</fullName>
    </submittedName>
</protein>
<evidence type="ECO:0000313" key="9">
    <source>
        <dbReference type="EMBL" id="KAI1713972.1"/>
    </source>
</evidence>
<dbReference type="GO" id="GO:0016477">
    <property type="term" value="P:cell migration"/>
    <property type="evidence" value="ECO:0007669"/>
    <property type="project" value="TreeGrafter"/>
</dbReference>
<dbReference type="Gene3D" id="2.60.40.60">
    <property type="entry name" value="Cadherins"/>
    <property type="match status" value="4"/>
</dbReference>
<evidence type="ECO:0000256" key="4">
    <source>
        <dbReference type="ARBA" id="ARBA00023136"/>
    </source>
</evidence>
<dbReference type="GO" id="GO:0008013">
    <property type="term" value="F:beta-catenin binding"/>
    <property type="evidence" value="ECO:0007669"/>
    <property type="project" value="TreeGrafter"/>
</dbReference>
<keyword evidence="4 7" id="KW-0472">Membrane</keyword>
<dbReference type="PROSITE" id="PS50268">
    <property type="entry name" value="CADHERIN_2"/>
    <property type="match status" value="5"/>
</dbReference>
<keyword evidence="7" id="KW-1133">Transmembrane helix</keyword>
<dbReference type="GO" id="GO:0007156">
    <property type="term" value="P:homophilic cell adhesion via plasma membrane adhesion molecules"/>
    <property type="evidence" value="ECO:0007669"/>
    <property type="project" value="InterPro"/>
</dbReference>
<reference evidence="9" key="1">
    <citation type="submission" date="2022-01" db="EMBL/GenBank/DDBJ databases">
        <title>Genome Sequence Resource for Two Populations of Ditylenchus destructor, the Migratory Endoparasitic Phytonematode.</title>
        <authorList>
            <person name="Zhang H."/>
            <person name="Lin R."/>
            <person name="Xie B."/>
        </authorList>
    </citation>
    <scope>NUCLEOTIDE SEQUENCE</scope>
    <source>
        <strain evidence="9">BazhouSP</strain>
    </source>
</reference>
<evidence type="ECO:0000256" key="5">
    <source>
        <dbReference type="PROSITE-ProRule" id="PRU00043"/>
    </source>
</evidence>
<dbReference type="InterPro" id="IPR015919">
    <property type="entry name" value="Cadherin-like_sf"/>
</dbReference>
<dbReference type="PROSITE" id="PS00232">
    <property type="entry name" value="CADHERIN_1"/>
    <property type="match status" value="2"/>
</dbReference>
<gene>
    <name evidence="9" type="ORF">DdX_08856</name>
</gene>
<feature type="domain" description="Cadherin" evidence="8">
    <location>
        <begin position="540"/>
        <end position="649"/>
    </location>
</feature>
<organism evidence="9 10">
    <name type="scientific">Ditylenchus destructor</name>
    <dbReference type="NCBI Taxonomy" id="166010"/>
    <lineage>
        <taxon>Eukaryota</taxon>
        <taxon>Metazoa</taxon>
        <taxon>Ecdysozoa</taxon>
        <taxon>Nematoda</taxon>
        <taxon>Chromadorea</taxon>
        <taxon>Rhabditida</taxon>
        <taxon>Tylenchina</taxon>
        <taxon>Tylenchomorpha</taxon>
        <taxon>Sphaerularioidea</taxon>
        <taxon>Anguinidae</taxon>
        <taxon>Anguininae</taxon>
        <taxon>Ditylenchus</taxon>
    </lineage>
</organism>
<evidence type="ECO:0000256" key="3">
    <source>
        <dbReference type="ARBA" id="ARBA00022837"/>
    </source>
</evidence>
<dbReference type="PRINTS" id="PR00205">
    <property type="entry name" value="CADHERIN"/>
</dbReference>
<accession>A0AAD4N3S5</accession>
<sequence>MNGFFEKPIAKRWTWKSNMPQLPNSEIDYVLSNSKQLVTNVEVISQIDVRSDHKAIRATLNMDKGKVRKTRPQKEIIEPTLKESIKAADWKTSERRITRRYEEFLSTLKKCLNTAEKEKEKNHCPRITDDTAKMLKALAEEKRKGTDPQDRKRMDGNRARPRKMEKHRKWATSASETRYPSKWMIDHGEQVTSKINRTEQAQSKFVPWHYNVELKENTPEGVEILQIKMPNSADSVFSFELVEDKQNGTLQTNILRLEKNGSVVVAAKIDYEMVKEINAKVYAVSNRQRLHFATIRVLVQDENDNRPKFRIPNGHKILLSEWTPVGHVLPLPYPLAEDNDTSPSFSVIRYSLTSNAQTFRINENTSEIILARNLALISHDELKLVIRAVDNPANSSDTEETIVQNVAEVSLIVSIARRPLQDTLGAILDSLPNQVEVWEDEDVGSTLISANAVLPPDVRLEISTSKHFSVVNGDLKLAKSLRGFGNRTLCLQVRVSKMSMKLGEMPTKNVCFFVKPSSIAVRRTTTSRPLGLATVIIHSPEQDSEHTFKENEENSLAINASLFSSTSKQPNMKLNYKLVELPNQDWTNFVITNDGILNPKNLFDFEQKDNYQLTAEVCAGDNPNHLINSCARVRFTIRVEGPKPTCPYFSGNDKPEKFVISENLIVVNTTGIILGTFETAIYREPNSVCYRLLDDHKATFVIPNAHKPELFAKKSLDREFVAEYNLTIMSYDCNGTGNQCSESNLLKSAHVNSSSSSFKTAVVEVDDVNDNIPIFGQRHYFGSVVDRMTHFGETILQLNAVDLDKEDQGLRYFLSSAVHTENDMIAKKKSPFTVNYTTGAIVSHLLYSNDMPRSYSFRVAVRDGAEHEDVCEVTVSVIDYTNQIEFSFAAKPAIIEKESGRIERLLSDSTSLKAIIDEMSIYPNSTTITAHFLDKRRLAVSQNEIKRLWRENNSTNAEKAREELKSHYEQILDDTADFPEDDEEEFNFASSTFESIVGLKRYLPNMSDVESSVLISGASLLVLFTILVSLFCWMMCHSSSRDNVRLRDRPWRQISESYYGEHTLGRVVMDPTLVKMNTRQNRLNDNEESMRQEYSTPHVIGCAVTNPHKSTEF</sequence>
<dbReference type="InterPro" id="IPR020894">
    <property type="entry name" value="Cadherin_CS"/>
</dbReference>
<evidence type="ECO:0000259" key="8">
    <source>
        <dbReference type="PROSITE" id="PS50268"/>
    </source>
</evidence>
<dbReference type="Proteomes" id="UP001201812">
    <property type="component" value="Unassembled WGS sequence"/>
</dbReference>
<feature type="transmembrane region" description="Helical" evidence="7">
    <location>
        <begin position="1013"/>
        <end position="1036"/>
    </location>
</feature>
<dbReference type="CDD" id="cd11304">
    <property type="entry name" value="Cadherin_repeat"/>
    <property type="match status" value="4"/>
</dbReference>
<dbReference type="PANTHER" id="PTHR24027:SF438">
    <property type="entry name" value="CADHERIN 23"/>
    <property type="match status" value="1"/>
</dbReference>
<evidence type="ECO:0000313" key="10">
    <source>
        <dbReference type="Proteomes" id="UP001201812"/>
    </source>
</evidence>
<proteinExistence type="predicted"/>